<evidence type="ECO:0000313" key="3">
    <source>
        <dbReference type="Proteomes" id="UP001326199"/>
    </source>
</evidence>
<accession>A0ABR0HYK2</accession>
<dbReference type="Proteomes" id="UP001326199">
    <property type="component" value="Unassembled WGS sequence"/>
</dbReference>
<feature type="region of interest" description="Disordered" evidence="1">
    <location>
        <begin position="186"/>
        <end position="211"/>
    </location>
</feature>
<name>A0ABR0HYK2_9PEZI</name>
<keyword evidence="3" id="KW-1185">Reference proteome</keyword>
<dbReference type="RefSeq" id="XP_062770509.1">
    <property type="nucleotide sequence ID" value="XM_062907552.1"/>
</dbReference>
<sequence length="211" mass="22496">MSCPLSSLVNPLDKDNQTPALELHHVGAEKTTATAFADNLSAPVDSKIVNPGSLSALYNEKLARGNSSEAPAHGSLSLYGLVQSAPQKGTAAVDAIAPKRLAQLSPVYKLLLPDGPTNTVIGVAMTTTVAEGQGYMYCMTGTEEKPRITEFSIGWSSSLRGEDIITKPLDTKPPLGASNLAAVYDPAAEKEAHGLPKRRQPPHRRVDQRKW</sequence>
<evidence type="ECO:0000313" key="2">
    <source>
        <dbReference type="EMBL" id="KAK4673187.1"/>
    </source>
</evidence>
<protein>
    <submittedName>
        <fullName evidence="2">Uncharacterized protein</fullName>
    </submittedName>
</protein>
<proteinExistence type="predicted"/>
<reference evidence="2 3" key="1">
    <citation type="journal article" date="2023" name="bioRxiv">
        <title>High-quality genome assemblies of four members of thePodospora anserinaspecies complex.</title>
        <authorList>
            <person name="Ament-Velasquez S.L."/>
            <person name="Vogan A.A."/>
            <person name="Wallerman O."/>
            <person name="Hartmann F."/>
            <person name="Gautier V."/>
            <person name="Silar P."/>
            <person name="Giraud T."/>
            <person name="Johannesson H."/>
        </authorList>
    </citation>
    <scope>NUCLEOTIDE SEQUENCE [LARGE SCALE GENOMIC DNA]</scope>
    <source>
        <strain evidence="2 3">CBS 411.78</strain>
    </source>
</reference>
<comment type="caution">
    <text evidence="2">The sequence shown here is derived from an EMBL/GenBank/DDBJ whole genome shotgun (WGS) entry which is preliminary data.</text>
</comment>
<gene>
    <name evidence="2" type="ORF">QC763_109625</name>
</gene>
<evidence type="ECO:0000256" key="1">
    <source>
        <dbReference type="SAM" id="MobiDB-lite"/>
    </source>
</evidence>
<organism evidence="2 3">
    <name type="scientific">Podospora pseudopauciseta</name>
    <dbReference type="NCBI Taxonomy" id="2093780"/>
    <lineage>
        <taxon>Eukaryota</taxon>
        <taxon>Fungi</taxon>
        <taxon>Dikarya</taxon>
        <taxon>Ascomycota</taxon>
        <taxon>Pezizomycotina</taxon>
        <taxon>Sordariomycetes</taxon>
        <taxon>Sordariomycetidae</taxon>
        <taxon>Sordariales</taxon>
        <taxon>Podosporaceae</taxon>
        <taxon>Podospora</taxon>
    </lineage>
</organism>
<dbReference type="EMBL" id="JAFFHB010000001">
    <property type="protein sequence ID" value="KAK4673187.1"/>
    <property type="molecule type" value="Genomic_DNA"/>
</dbReference>
<dbReference type="GeneID" id="87927895"/>